<evidence type="ECO:0000256" key="1">
    <source>
        <dbReference type="SAM" id="MobiDB-lite"/>
    </source>
</evidence>
<feature type="transmembrane region" description="Helical" evidence="2">
    <location>
        <begin position="167"/>
        <end position="192"/>
    </location>
</feature>
<dbReference type="AlphaFoldDB" id="A0A9Q9MIC1"/>
<gene>
    <name evidence="3" type="ORF">Daura_17265</name>
</gene>
<feature type="transmembrane region" description="Helical" evidence="2">
    <location>
        <begin position="69"/>
        <end position="90"/>
    </location>
</feature>
<dbReference type="RefSeq" id="WP_033360882.1">
    <property type="nucleotide sequence ID" value="NZ_CP073767.1"/>
</dbReference>
<evidence type="ECO:0000313" key="4">
    <source>
        <dbReference type="Proteomes" id="UP001058003"/>
    </source>
</evidence>
<keyword evidence="2" id="KW-0472">Membrane</keyword>
<accession>A0A9Q9MIC1</accession>
<organism evidence="3 4">
    <name type="scientific">Dactylosporangium aurantiacum</name>
    <dbReference type="NCBI Taxonomy" id="35754"/>
    <lineage>
        <taxon>Bacteria</taxon>
        <taxon>Bacillati</taxon>
        <taxon>Actinomycetota</taxon>
        <taxon>Actinomycetes</taxon>
        <taxon>Micromonosporales</taxon>
        <taxon>Micromonosporaceae</taxon>
        <taxon>Dactylosporangium</taxon>
    </lineage>
</organism>
<dbReference type="KEGG" id="daur:Daura_17265"/>
<feature type="transmembrane region" description="Helical" evidence="2">
    <location>
        <begin position="16"/>
        <end position="40"/>
    </location>
</feature>
<protein>
    <submittedName>
        <fullName evidence="3">Uncharacterized protein</fullName>
    </submittedName>
</protein>
<evidence type="ECO:0000256" key="2">
    <source>
        <dbReference type="SAM" id="Phobius"/>
    </source>
</evidence>
<evidence type="ECO:0000313" key="3">
    <source>
        <dbReference type="EMBL" id="UWZ57759.1"/>
    </source>
</evidence>
<name>A0A9Q9MIC1_9ACTN</name>
<keyword evidence="2" id="KW-0812">Transmembrane</keyword>
<keyword evidence="2" id="KW-1133">Transmembrane helix</keyword>
<dbReference type="Proteomes" id="UP001058003">
    <property type="component" value="Chromosome"/>
</dbReference>
<feature type="compositionally biased region" description="Pro residues" evidence="1">
    <location>
        <begin position="232"/>
        <end position="246"/>
    </location>
</feature>
<feature type="compositionally biased region" description="Low complexity" evidence="1">
    <location>
        <begin position="247"/>
        <end position="265"/>
    </location>
</feature>
<dbReference type="EMBL" id="CP073767">
    <property type="protein sequence ID" value="UWZ57759.1"/>
    <property type="molecule type" value="Genomic_DNA"/>
</dbReference>
<feature type="transmembrane region" description="Helical" evidence="2">
    <location>
        <begin position="102"/>
        <end position="130"/>
    </location>
</feature>
<dbReference type="OrthoDB" id="3385532at2"/>
<keyword evidence="4" id="KW-1185">Reference proteome</keyword>
<proteinExistence type="predicted"/>
<sequence>MTVDVARPPRPAQVTVAFWLQLAAVVLLLGLTGLAIAHAVHYDREISRVAALVGSADPDEVRDERTGNVVATLFVGVPALVLAAWLSATARPVLRGSNVARVFVFVAGGGQLLLTLCQFCGGFLLLPLAFAVPDGGDDVVVDDGVSWEEHSDFLDTLYADPDLFSEIFFGGALLVALTVLVLTLAVVLLVALPPAHRYFVPKAPQPWPPHPALGPMPYYICPDPSAHLPAAPAHPEPPAHPVPPAPAAQQATTDAPAGDAPAADA</sequence>
<feature type="region of interest" description="Disordered" evidence="1">
    <location>
        <begin position="229"/>
        <end position="265"/>
    </location>
</feature>
<reference evidence="3" key="1">
    <citation type="submission" date="2021-04" db="EMBL/GenBank/DDBJ databases">
        <title>Dactylosporangium aurantiacum NRRL B-8018 full assembly.</title>
        <authorList>
            <person name="Hartkoorn R.C."/>
            <person name="Beaudoing E."/>
            <person name="Hot D."/>
        </authorList>
    </citation>
    <scope>NUCLEOTIDE SEQUENCE</scope>
    <source>
        <strain evidence="3">NRRL B-8018</strain>
    </source>
</reference>